<feature type="domain" description="SET" evidence="2">
    <location>
        <begin position="93"/>
        <end position="302"/>
    </location>
</feature>
<evidence type="ECO:0000313" key="4">
    <source>
        <dbReference type="Proteomes" id="UP001530400"/>
    </source>
</evidence>
<feature type="signal peptide" evidence="1">
    <location>
        <begin position="1"/>
        <end position="23"/>
    </location>
</feature>
<reference evidence="3 4" key="1">
    <citation type="submission" date="2024-10" db="EMBL/GenBank/DDBJ databases">
        <title>Updated reference genomes for cyclostephanoid diatoms.</title>
        <authorList>
            <person name="Roberts W.R."/>
            <person name="Alverson A.J."/>
        </authorList>
    </citation>
    <scope>NUCLEOTIDE SEQUENCE [LARGE SCALE GENOMIC DNA]</scope>
    <source>
        <strain evidence="3 4">AJA010-31</strain>
    </source>
</reference>
<dbReference type="PANTHER" id="PTHR13271">
    <property type="entry name" value="UNCHARACTERIZED PUTATIVE METHYLTRANSFERASE"/>
    <property type="match status" value="1"/>
</dbReference>
<comment type="caution">
    <text evidence="3">The sequence shown here is derived from an EMBL/GenBank/DDBJ whole genome shotgun (WGS) entry which is preliminary data.</text>
</comment>
<protein>
    <recommendedName>
        <fullName evidence="2">SET domain-containing protein</fullName>
    </recommendedName>
</protein>
<dbReference type="AlphaFoldDB" id="A0ABD3Q3P0"/>
<dbReference type="Pfam" id="PF00856">
    <property type="entry name" value="SET"/>
    <property type="match status" value="1"/>
</dbReference>
<accession>A0ABD3Q3P0</accession>
<evidence type="ECO:0000256" key="1">
    <source>
        <dbReference type="SAM" id="SignalP"/>
    </source>
</evidence>
<organism evidence="3 4">
    <name type="scientific">Cyclotella atomus</name>
    <dbReference type="NCBI Taxonomy" id="382360"/>
    <lineage>
        <taxon>Eukaryota</taxon>
        <taxon>Sar</taxon>
        <taxon>Stramenopiles</taxon>
        <taxon>Ochrophyta</taxon>
        <taxon>Bacillariophyta</taxon>
        <taxon>Coscinodiscophyceae</taxon>
        <taxon>Thalassiosirophycidae</taxon>
        <taxon>Stephanodiscales</taxon>
        <taxon>Stephanodiscaceae</taxon>
        <taxon>Cyclotella</taxon>
    </lineage>
</organism>
<dbReference type="InterPro" id="IPR050600">
    <property type="entry name" value="SETD3_SETD6_MTase"/>
</dbReference>
<dbReference type="InterPro" id="IPR001214">
    <property type="entry name" value="SET_dom"/>
</dbReference>
<dbReference type="Proteomes" id="UP001530400">
    <property type="component" value="Unassembled WGS sequence"/>
</dbReference>
<evidence type="ECO:0000259" key="2">
    <source>
        <dbReference type="Pfam" id="PF00856"/>
    </source>
</evidence>
<dbReference type="EMBL" id="JALLPJ020000334">
    <property type="protein sequence ID" value="KAL3795098.1"/>
    <property type="molecule type" value="Genomic_DNA"/>
</dbReference>
<proteinExistence type="predicted"/>
<dbReference type="InterPro" id="IPR046341">
    <property type="entry name" value="SET_dom_sf"/>
</dbReference>
<dbReference type="PANTHER" id="PTHR13271:SF137">
    <property type="entry name" value="SET DOMAIN-CONTAINING PROTEIN"/>
    <property type="match status" value="1"/>
</dbReference>
<dbReference type="SUPFAM" id="SSF82199">
    <property type="entry name" value="SET domain"/>
    <property type="match status" value="1"/>
</dbReference>
<name>A0ABD3Q3P0_9STRA</name>
<keyword evidence="4" id="KW-1185">Reference proteome</keyword>
<keyword evidence="1" id="KW-0732">Signal</keyword>
<evidence type="ECO:0000313" key="3">
    <source>
        <dbReference type="EMBL" id="KAL3795098.1"/>
    </source>
</evidence>
<sequence length="509" mass="56702">MIFSRLVASSLAAASSLFLDAAAFAPVAKSAISTYSSTALSGPLRRNTALPAFIATSDDAPRNVQSLEEWCTQYGVQKIDGIQLYTEDGLDYQMITTADIPAGTTILYVPGEMVLSSDRVAQELNSISDGGVDAAVQQLGRIGGASSIPKFYLFLKMLMEYEMQENSSFLPYLDAMPRLYYCAVSMTDFCYECLPPLVFNLSRTERVKFDNFLQVIKKVDIISDYIKNNQEVLKWAFNSVYTRTYCHKDGQSADDVALVPYADMFNHAAQTEVEVYFDADGNCMAYTLVDVPANSPLRISYGDPTNPSFIFARYGFLDESSPAGFCKMMDIPKTEDNVNMGMDPPKMLFYHDTGDISQEVLDVVLYAKVLTKQGYSQETGEVRRQFYEAHMNGDEATKAQIHEQYRPQVMKEILNHCNTFLKSLEALEKKSEGKSFDQHPRLPVILQHNEWVKQTFLKVKSNVEPLVQQYEAAGGGGGFGGGGGNWGSNDGGGWDQGGEEQYYYEEGYQ</sequence>
<feature type="chain" id="PRO_5044768186" description="SET domain-containing protein" evidence="1">
    <location>
        <begin position="24"/>
        <end position="509"/>
    </location>
</feature>
<dbReference type="CDD" id="cd10527">
    <property type="entry name" value="SET_LSMT"/>
    <property type="match status" value="1"/>
</dbReference>
<gene>
    <name evidence="3" type="ORF">ACHAWO_009261</name>
</gene>
<dbReference type="Gene3D" id="3.90.1410.10">
    <property type="entry name" value="set domain protein methyltransferase, domain 1"/>
    <property type="match status" value="1"/>
</dbReference>